<dbReference type="InterPro" id="IPR012312">
    <property type="entry name" value="Hemerythrin-like"/>
</dbReference>
<proteinExistence type="predicted"/>
<dbReference type="RefSeq" id="WP_100270161.1">
    <property type="nucleotide sequence ID" value="NZ_CP024443.1"/>
</dbReference>
<protein>
    <submittedName>
        <fullName evidence="2">Hemerythrin</fullName>
    </submittedName>
</protein>
<name>A0A2D2LV84_FAUOS</name>
<evidence type="ECO:0000313" key="3">
    <source>
        <dbReference type="Proteomes" id="UP000229340"/>
    </source>
</evidence>
<organism evidence="2 3">
    <name type="scientific">Faucicola osloensis</name>
    <name type="common">Moraxella osloensis</name>
    <dbReference type="NCBI Taxonomy" id="34062"/>
    <lineage>
        <taxon>Bacteria</taxon>
        <taxon>Pseudomonadati</taxon>
        <taxon>Pseudomonadota</taxon>
        <taxon>Gammaproteobacteria</taxon>
        <taxon>Moraxellales</taxon>
        <taxon>Moraxellaceae</taxon>
        <taxon>Faucicola</taxon>
    </lineage>
</organism>
<dbReference type="AlphaFoldDB" id="A0A2D2LV84"/>
<feature type="domain" description="Hemerythrin-like" evidence="1">
    <location>
        <begin position="42"/>
        <end position="126"/>
    </location>
</feature>
<reference evidence="3" key="1">
    <citation type="submission" date="2017-11" db="EMBL/GenBank/DDBJ databases">
        <title>Complete genome sequence of Moraxella osloensis NP7 isolated from human skin.</title>
        <authorList>
            <person name="Lee K."/>
            <person name="Lim J.Y."/>
            <person name="Hwang I."/>
        </authorList>
    </citation>
    <scope>NUCLEOTIDE SEQUENCE [LARGE SCALE GENOMIC DNA]</scope>
    <source>
        <strain evidence="3">NP7</strain>
    </source>
</reference>
<gene>
    <name evidence="2" type="ORF">NP7_06375</name>
</gene>
<dbReference type="EMBL" id="CP024443">
    <property type="protein sequence ID" value="ATR78914.1"/>
    <property type="molecule type" value="Genomic_DNA"/>
</dbReference>
<dbReference type="Proteomes" id="UP000229340">
    <property type="component" value="Chromosome"/>
</dbReference>
<sequence>MQRAEQLRPLSRQHHLGLNLGLKAGQFPMSSSEADIQGQWQKITAFIRDEFTAHFGVEEEYLVKPLMTYHKDNPQVIELSEQLTAQHEELKRLADKANPTIEDLRDLGDALYEHIRFEEREVLPLAQELLTSEQLDAIYTQSGDDVK</sequence>
<dbReference type="Pfam" id="PF01814">
    <property type="entry name" value="Hemerythrin"/>
    <property type="match status" value="1"/>
</dbReference>
<evidence type="ECO:0000259" key="1">
    <source>
        <dbReference type="Pfam" id="PF01814"/>
    </source>
</evidence>
<evidence type="ECO:0000313" key="2">
    <source>
        <dbReference type="EMBL" id="ATR78914.1"/>
    </source>
</evidence>
<dbReference type="Gene3D" id="1.20.120.520">
    <property type="entry name" value="nmb1532 protein domain like"/>
    <property type="match status" value="1"/>
</dbReference>
<accession>A0A2D2LV84</accession>